<dbReference type="InterPro" id="IPR003661">
    <property type="entry name" value="HisK_dim/P_dom"/>
</dbReference>
<evidence type="ECO:0000256" key="2">
    <source>
        <dbReference type="ARBA" id="ARBA00004651"/>
    </source>
</evidence>
<dbReference type="FunFam" id="1.10.287.130:FF:000004">
    <property type="entry name" value="Ethylene receptor 1"/>
    <property type="match status" value="1"/>
</dbReference>
<dbReference type="Gene3D" id="3.40.50.2300">
    <property type="match status" value="2"/>
</dbReference>
<dbReference type="InterPro" id="IPR003594">
    <property type="entry name" value="HATPase_dom"/>
</dbReference>
<evidence type="ECO:0000256" key="13">
    <source>
        <dbReference type="ARBA" id="ARBA00023136"/>
    </source>
</evidence>
<evidence type="ECO:0000259" key="18">
    <source>
        <dbReference type="PROSITE" id="PS50885"/>
    </source>
</evidence>
<dbReference type="PROSITE" id="PS50885">
    <property type="entry name" value="HAMP"/>
    <property type="match status" value="1"/>
</dbReference>
<reference evidence="19 20" key="1">
    <citation type="submission" date="2017-05" db="EMBL/GenBank/DDBJ databases">
        <title>Genomic insights into alkan degradation activity of Oleiphilus messinensis.</title>
        <authorList>
            <person name="Kozyavkin S.A."/>
            <person name="Slesarev A.I."/>
            <person name="Golyshin P.N."/>
            <person name="Korzhenkov A."/>
            <person name="Golyshina O.N."/>
            <person name="Toshchakov S.V."/>
        </authorList>
    </citation>
    <scope>NUCLEOTIDE SEQUENCE [LARGE SCALE GENOMIC DNA]</scope>
    <source>
        <strain evidence="19 20">ME102</strain>
    </source>
</reference>
<evidence type="ECO:0000259" key="17">
    <source>
        <dbReference type="PROSITE" id="PS50110"/>
    </source>
</evidence>
<dbReference type="SUPFAM" id="SSF47226">
    <property type="entry name" value="Histidine-containing phosphotransfer domain, HPT domain"/>
    <property type="match status" value="1"/>
</dbReference>
<protein>
    <recommendedName>
        <fullName evidence="3">histidine kinase</fullName>
        <ecNumber evidence="3">2.7.13.3</ecNumber>
    </recommendedName>
</protein>
<evidence type="ECO:0000256" key="6">
    <source>
        <dbReference type="ARBA" id="ARBA00022679"/>
    </source>
</evidence>
<evidence type="ECO:0000256" key="12">
    <source>
        <dbReference type="ARBA" id="ARBA00023012"/>
    </source>
</evidence>
<dbReference type="Proteomes" id="UP000196027">
    <property type="component" value="Chromosome"/>
</dbReference>
<evidence type="ECO:0000256" key="11">
    <source>
        <dbReference type="ARBA" id="ARBA00022989"/>
    </source>
</evidence>
<dbReference type="Pfam" id="PF02518">
    <property type="entry name" value="HATPase_c"/>
    <property type="match status" value="1"/>
</dbReference>
<dbReference type="CDD" id="cd16922">
    <property type="entry name" value="HATPase_EvgS-ArcB-TorS-like"/>
    <property type="match status" value="1"/>
</dbReference>
<dbReference type="Gene3D" id="1.10.287.130">
    <property type="match status" value="1"/>
</dbReference>
<keyword evidence="10" id="KW-0067">ATP-binding</keyword>
<dbReference type="KEGG" id="ome:OLMES_1347"/>
<evidence type="ECO:0000259" key="16">
    <source>
        <dbReference type="PROSITE" id="PS50109"/>
    </source>
</evidence>
<dbReference type="PROSITE" id="PS50109">
    <property type="entry name" value="HIS_KIN"/>
    <property type="match status" value="1"/>
</dbReference>
<dbReference type="SMART" id="SM00388">
    <property type="entry name" value="HisKA"/>
    <property type="match status" value="1"/>
</dbReference>
<dbReference type="Pfam" id="PF00072">
    <property type="entry name" value="Response_reg"/>
    <property type="match status" value="2"/>
</dbReference>
<evidence type="ECO:0000256" key="5">
    <source>
        <dbReference type="ARBA" id="ARBA00022553"/>
    </source>
</evidence>
<evidence type="ECO:0000256" key="15">
    <source>
        <dbReference type="SAM" id="Coils"/>
    </source>
</evidence>
<dbReference type="GO" id="GO:0005886">
    <property type="term" value="C:plasma membrane"/>
    <property type="evidence" value="ECO:0007669"/>
    <property type="project" value="UniProtKB-SubCell"/>
</dbReference>
<evidence type="ECO:0000256" key="7">
    <source>
        <dbReference type="ARBA" id="ARBA00022692"/>
    </source>
</evidence>
<proteinExistence type="predicted"/>
<keyword evidence="5 14" id="KW-0597">Phosphoprotein</keyword>
<dbReference type="Gene3D" id="3.30.450.20">
    <property type="entry name" value="PAS domain"/>
    <property type="match status" value="2"/>
</dbReference>
<keyword evidence="8" id="KW-0547">Nucleotide-binding</keyword>
<comment type="subcellular location">
    <subcellularLocation>
        <location evidence="2">Cell membrane</location>
        <topology evidence="2">Multi-pass membrane protein</topology>
    </subcellularLocation>
</comment>
<dbReference type="PANTHER" id="PTHR45339:SF1">
    <property type="entry name" value="HYBRID SIGNAL TRANSDUCTION HISTIDINE KINASE J"/>
    <property type="match status" value="1"/>
</dbReference>
<dbReference type="Gene3D" id="6.10.340.10">
    <property type="match status" value="1"/>
</dbReference>
<dbReference type="GO" id="GO:0000155">
    <property type="term" value="F:phosphorelay sensor kinase activity"/>
    <property type="evidence" value="ECO:0007669"/>
    <property type="project" value="InterPro"/>
</dbReference>
<sequence length="1191" mass="133546">MVLVVTGISYWHIFSSLKEQTYDGLKNYISERGQKESAIFSLAEDNHQTAKIAFSEFWLANQDQPATGFNRIFEPFPDGTTRIPQAVFDGVDRGDGSRSHSISGFVGPGAPVQENEFRQRLLMSYWLISRFGEAWGNRFPNFYITMPENVVIGYWPGLPWGLHAEADFNITTEEWFYVADKTHNPERESVWTGLYYDHTVDEWMVSCITPVDQDNRYLLNLGHDILLNSLFERTFNDRLEGTYNFIFRNDGRLIAHPEQTEALRKASGQLFIRDVDDPELNDMHTQIKAALVDNPDQVFLLNDQTNGNILAIAPINGPDWYFVTVYPKTLLTSVALKTAHFILWLGLISLAVEMIMLYLVFRKKVISPLTVFSRASDAITSGNYHLTEVEGMNGALNQHNEVGFLARTLERMATELLSYHEELERKVAERTEELHLATEEAKKADRAKSDFLARMSHEIRTPMNAILGMTRLALKSELSTKQRGYIEKIQISSDMLMGIINDILDFSKIAAGKLSLEKIPFNLHEVLDNISHVISLKVDTKGLEFIYHMDPNVPEELEGDPLRLGQVLINLANNAVKFTESGEVIISVSMLNRTEDSVELCFSVKDTGIGISKRDLQNLFSPFTQADGSVTRKYGGTGLGLAICSQLVEMMDGRIHVESLPGQGSEFIFTSQFGLAHPEESIRQFPLEMGNIKVLVVDDNETARTILINQIESFGLRVEEAASGREAINKLEAAAHRGHPFRLILMDWKMPEMNGIETTRRIKNIQGLGALPKILMVTAFGREEVMHLAEGAGLDGFLIKPVNASILFNTINSVLTTGEIKNNLKDGMPSGPSSKHGLDDIKGARILLVEDNALNREVALSFLEDSGVIVDIAENGVVAIEMIKTQPYELVLMDVQMPEMDGLTATRIIRSDSRFAQLPIIAMTAHAMSGDREKSLDAGMNDHLVKPVDPDQLNRLMAKWIETEQIKPNTGEKPALTNEARPNLPKRLPGIDIEGAIASTRNNHRLLLNLLQNFYTNYHRLPDNLAGFLEQNEKPEEECTLTPTKIADLAHTIKPLAIYFCAYRLAETAKEIEHVIRSNVADFSVQLIEFIAALREVTEGLANLPDPKPSPDTSSLPDKNKGLSILKQMKLLLQADDASAENLLRELYICLPEPEYLPYLEKLEFYIEDVEYGSALTIIKAITEALAEKVT</sequence>
<dbReference type="SMART" id="SM00387">
    <property type="entry name" value="HATPase_c"/>
    <property type="match status" value="1"/>
</dbReference>
<evidence type="ECO:0000256" key="4">
    <source>
        <dbReference type="ARBA" id="ARBA00022475"/>
    </source>
</evidence>
<keyword evidence="7" id="KW-0812">Transmembrane</keyword>
<dbReference type="PRINTS" id="PR00344">
    <property type="entry name" value="BCTRLSENSOR"/>
</dbReference>
<dbReference type="EMBL" id="CP021425">
    <property type="protein sequence ID" value="ARU55425.1"/>
    <property type="molecule type" value="Genomic_DNA"/>
</dbReference>
<name>A0A1Y0I7D8_9GAMM</name>
<evidence type="ECO:0000256" key="14">
    <source>
        <dbReference type="PROSITE-ProRule" id="PRU00169"/>
    </source>
</evidence>
<dbReference type="Pfam" id="PF00512">
    <property type="entry name" value="HisKA"/>
    <property type="match status" value="1"/>
</dbReference>
<organism evidence="19 20">
    <name type="scientific">Oleiphilus messinensis</name>
    <dbReference type="NCBI Taxonomy" id="141451"/>
    <lineage>
        <taxon>Bacteria</taxon>
        <taxon>Pseudomonadati</taxon>
        <taxon>Pseudomonadota</taxon>
        <taxon>Gammaproteobacteria</taxon>
        <taxon>Oceanospirillales</taxon>
        <taxon>Oleiphilaceae</taxon>
        <taxon>Oleiphilus</taxon>
    </lineage>
</organism>
<dbReference type="CDD" id="cd17546">
    <property type="entry name" value="REC_hyHK_CKI1_RcsC-like"/>
    <property type="match status" value="2"/>
</dbReference>
<keyword evidence="13" id="KW-0472">Membrane</keyword>
<dbReference type="InterPro" id="IPR003660">
    <property type="entry name" value="HAMP_dom"/>
</dbReference>
<dbReference type="GO" id="GO:0005524">
    <property type="term" value="F:ATP binding"/>
    <property type="evidence" value="ECO:0007669"/>
    <property type="project" value="UniProtKB-KW"/>
</dbReference>
<dbReference type="SUPFAM" id="SSF47384">
    <property type="entry name" value="Homodimeric domain of signal transducing histidine kinase"/>
    <property type="match status" value="1"/>
</dbReference>
<dbReference type="AlphaFoldDB" id="A0A1Y0I7D8"/>
<keyword evidence="12" id="KW-0902">Two-component regulatory system</keyword>
<accession>A0A1Y0I7D8</accession>
<dbReference type="InterPro" id="IPR004358">
    <property type="entry name" value="Sig_transdc_His_kin-like_C"/>
</dbReference>
<dbReference type="CDD" id="cd00082">
    <property type="entry name" value="HisKA"/>
    <property type="match status" value="1"/>
</dbReference>
<dbReference type="InterPro" id="IPR011006">
    <property type="entry name" value="CheY-like_superfamily"/>
</dbReference>
<gene>
    <name evidence="19" type="ORF">OLMES_1347</name>
</gene>
<feature type="domain" description="Response regulatory" evidence="17">
    <location>
        <begin position="693"/>
        <end position="815"/>
    </location>
</feature>
<keyword evidence="15" id="KW-0175">Coiled coil</keyword>
<comment type="catalytic activity">
    <reaction evidence="1">
        <text>ATP + protein L-histidine = ADP + protein N-phospho-L-histidine.</text>
        <dbReference type="EC" id="2.7.13.3"/>
    </reaction>
</comment>
<dbReference type="PANTHER" id="PTHR45339">
    <property type="entry name" value="HYBRID SIGNAL TRANSDUCTION HISTIDINE KINASE J"/>
    <property type="match status" value="1"/>
</dbReference>
<feature type="domain" description="Response regulatory" evidence="17">
    <location>
        <begin position="845"/>
        <end position="961"/>
    </location>
</feature>
<evidence type="ECO:0000256" key="1">
    <source>
        <dbReference type="ARBA" id="ARBA00000085"/>
    </source>
</evidence>
<feature type="coiled-coil region" evidence="15">
    <location>
        <begin position="406"/>
        <end position="440"/>
    </location>
</feature>
<dbReference type="Gene3D" id="3.30.565.10">
    <property type="entry name" value="Histidine kinase-like ATPase, C-terminal domain"/>
    <property type="match status" value="1"/>
</dbReference>
<dbReference type="PROSITE" id="PS50110">
    <property type="entry name" value="RESPONSE_REGULATORY"/>
    <property type="match status" value="2"/>
</dbReference>
<keyword evidence="6" id="KW-0808">Transferase</keyword>
<keyword evidence="9 19" id="KW-0418">Kinase</keyword>
<dbReference type="InterPro" id="IPR036641">
    <property type="entry name" value="HPT_dom_sf"/>
</dbReference>
<dbReference type="InterPro" id="IPR036890">
    <property type="entry name" value="HATPase_C_sf"/>
</dbReference>
<keyword evidence="20" id="KW-1185">Reference proteome</keyword>
<dbReference type="SUPFAM" id="SSF55874">
    <property type="entry name" value="ATPase domain of HSP90 chaperone/DNA topoisomerase II/histidine kinase"/>
    <property type="match status" value="1"/>
</dbReference>
<dbReference type="InterPro" id="IPR001789">
    <property type="entry name" value="Sig_transdc_resp-reg_receiver"/>
</dbReference>
<dbReference type="SMART" id="SM00448">
    <property type="entry name" value="REC"/>
    <property type="match status" value="2"/>
</dbReference>
<evidence type="ECO:0000256" key="8">
    <source>
        <dbReference type="ARBA" id="ARBA00022741"/>
    </source>
</evidence>
<feature type="modified residue" description="4-aspartylphosphate" evidence="14">
    <location>
        <position position="894"/>
    </location>
</feature>
<dbReference type="FunFam" id="3.30.565.10:FF:000010">
    <property type="entry name" value="Sensor histidine kinase RcsC"/>
    <property type="match status" value="1"/>
</dbReference>
<feature type="domain" description="Histidine kinase" evidence="16">
    <location>
        <begin position="454"/>
        <end position="675"/>
    </location>
</feature>
<feature type="modified residue" description="4-aspartylphosphate" evidence="14">
    <location>
        <position position="747"/>
    </location>
</feature>
<dbReference type="EC" id="2.7.13.3" evidence="3"/>
<evidence type="ECO:0000256" key="3">
    <source>
        <dbReference type="ARBA" id="ARBA00012438"/>
    </source>
</evidence>
<dbReference type="SUPFAM" id="SSF52172">
    <property type="entry name" value="CheY-like"/>
    <property type="match status" value="2"/>
</dbReference>
<feature type="domain" description="HAMP" evidence="18">
    <location>
        <begin position="363"/>
        <end position="421"/>
    </location>
</feature>
<dbReference type="Gene3D" id="1.20.120.160">
    <property type="entry name" value="HPT domain"/>
    <property type="match status" value="1"/>
</dbReference>
<dbReference type="InterPro" id="IPR005467">
    <property type="entry name" value="His_kinase_dom"/>
</dbReference>
<evidence type="ECO:0000256" key="9">
    <source>
        <dbReference type="ARBA" id="ARBA00022777"/>
    </source>
</evidence>
<evidence type="ECO:0000313" key="20">
    <source>
        <dbReference type="Proteomes" id="UP000196027"/>
    </source>
</evidence>
<keyword evidence="4" id="KW-1003">Cell membrane</keyword>
<evidence type="ECO:0000313" key="19">
    <source>
        <dbReference type="EMBL" id="ARU55425.1"/>
    </source>
</evidence>
<dbReference type="InterPro" id="IPR036097">
    <property type="entry name" value="HisK_dim/P_sf"/>
</dbReference>
<evidence type="ECO:0000256" key="10">
    <source>
        <dbReference type="ARBA" id="ARBA00022840"/>
    </source>
</evidence>
<keyword evidence="11" id="KW-1133">Transmembrane helix</keyword>